<reference evidence="2" key="1">
    <citation type="submission" date="2023-04" db="EMBL/GenBank/DDBJ databases">
        <title>Genomic characterization of avipoxvirus isolates from Apapne (Himatione sanguinea).</title>
        <authorList>
            <person name="Butt S.L."/>
            <person name="Do Nascimento G.M."/>
        </authorList>
    </citation>
    <scope>NUCLEOTIDE SEQUENCE</scope>
    <source>
        <strain evidence="2">APAPVX9</strain>
    </source>
</reference>
<sequence length="72" mass="8299">MDSKKQNPDPNYLMLSVDYGNGKKVYYTENTFCIMVSFILFVIIFLSMFTILACSYVYIAIIISLILLFFGC</sequence>
<gene>
    <name evidence="2" type="ORF">APAPVX9-001</name>
    <name evidence="3" type="ORF">APAPVX9-319</name>
</gene>
<keyword evidence="1" id="KW-1133">Transmembrane helix</keyword>
<proteinExistence type="predicted"/>
<evidence type="ECO:0000256" key="1">
    <source>
        <dbReference type="SAM" id="Phobius"/>
    </source>
</evidence>
<evidence type="ECO:0000313" key="2">
    <source>
        <dbReference type="EMBL" id="WHV01447.1"/>
    </source>
</evidence>
<protein>
    <submittedName>
        <fullName evidence="2">Uncharacterized protein</fullName>
    </submittedName>
</protein>
<keyword evidence="1" id="KW-0472">Membrane</keyword>
<accession>A0AAT9UPC2</accession>
<name>A0AAT9UPC2_9POXV</name>
<organism evidence="2">
    <name type="scientific">Apapanepox virus</name>
    <dbReference type="NCBI Taxonomy" id="3049969"/>
    <lineage>
        <taxon>Viruses</taxon>
        <taxon>Varidnaviria</taxon>
        <taxon>Bamfordvirae</taxon>
        <taxon>Nucleocytoviricota</taxon>
        <taxon>Pokkesviricetes</taxon>
        <taxon>Chitovirales</taxon>
        <taxon>Poxviridae</taxon>
        <taxon>Chordopoxvirinae</taxon>
        <taxon>Avipoxvirus</taxon>
    </lineage>
</organism>
<dbReference type="EMBL" id="OQ865377">
    <property type="protein sequence ID" value="WHV01765.1"/>
    <property type="molecule type" value="Genomic_DNA"/>
</dbReference>
<feature type="transmembrane region" description="Helical" evidence="1">
    <location>
        <begin position="55"/>
        <end position="71"/>
    </location>
</feature>
<feature type="transmembrane region" description="Helical" evidence="1">
    <location>
        <begin position="31"/>
        <end position="49"/>
    </location>
</feature>
<evidence type="ECO:0000313" key="3">
    <source>
        <dbReference type="EMBL" id="WHV01765.1"/>
    </source>
</evidence>
<keyword evidence="1" id="KW-0812">Transmembrane</keyword>
<dbReference type="EMBL" id="OQ865377">
    <property type="protein sequence ID" value="WHV01447.1"/>
    <property type="molecule type" value="Genomic_DNA"/>
</dbReference>